<dbReference type="RefSeq" id="WP_168112963.1">
    <property type="nucleotide sequence ID" value="NZ_BOON01000003.1"/>
</dbReference>
<feature type="region of interest" description="Disordered" evidence="1">
    <location>
        <begin position="1"/>
        <end position="21"/>
    </location>
</feature>
<evidence type="ECO:0000313" key="2">
    <source>
        <dbReference type="EMBL" id="GII20780.1"/>
    </source>
</evidence>
<dbReference type="AlphaFoldDB" id="A0A8J3WY01"/>
<proteinExistence type="predicted"/>
<organism evidence="2 3">
    <name type="scientific">Planosporangium mesophilum</name>
    <dbReference type="NCBI Taxonomy" id="689768"/>
    <lineage>
        <taxon>Bacteria</taxon>
        <taxon>Bacillati</taxon>
        <taxon>Actinomycetota</taxon>
        <taxon>Actinomycetes</taxon>
        <taxon>Micromonosporales</taxon>
        <taxon>Micromonosporaceae</taxon>
        <taxon>Planosporangium</taxon>
    </lineage>
</organism>
<feature type="compositionally biased region" description="Basic and acidic residues" evidence="1">
    <location>
        <begin position="10"/>
        <end position="21"/>
    </location>
</feature>
<sequence length="108" mass="12013">MSPRRHHRRPDAARDLDDSQVRRGVEGVQAWGDGEFAVRTIPGGSATKAYRCPGCDHEIAPGVAHVVAWPADGLGGPENRRHWHAGCWRARDRRSPNIQRSRSAPRYG</sequence>
<dbReference type="EMBL" id="BOON01000003">
    <property type="protein sequence ID" value="GII20780.1"/>
    <property type="molecule type" value="Genomic_DNA"/>
</dbReference>
<evidence type="ECO:0008006" key="4">
    <source>
        <dbReference type="Google" id="ProtNLM"/>
    </source>
</evidence>
<reference evidence="2" key="1">
    <citation type="submission" date="2021-01" db="EMBL/GenBank/DDBJ databases">
        <title>Whole genome shotgun sequence of Planosporangium mesophilum NBRC 109066.</title>
        <authorList>
            <person name="Komaki H."/>
            <person name="Tamura T."/>
        </authorList>
    </citation>
    <scope>NUCLEOTIDE SEQUENCE</scope>
    <source>
        <strain evidence="2">NBRC 109066</strain>
    </source>
</reference>
<dbReference type="Proteomes" id="UP000599074">
    <property type="component" value="Unassembled WGS sequence"/>
</dbReference>
<keyword evidence="3" id="KW-1185">Reference proteome</keyword>
<accession>A0A8J3WY01</accession>
<comment type="caution">
    <text evidence="2">The sequence shown here is derived from an EMBL/GenBank/DDBJ whole genome shotgun (WGS) entry which is preliminary data.</text>
</comment>
<name>A0A8J3WY01_9ACTN</name>
<gene>
    <name evidence="2" type="ORF">Pme01_03770</name>
</gene>
<evidence type="ECO:0000313" key="3">
    <source>
        <dbReference type="Proteomes" id="UP000599074"/>
    </source>
</evidence>
<protein>
    <recommendedName>
        <fullName evidence="4">ATP/GTP-binding protein</fullName>
    </recommendedName>
</protein>
<evidence type="ECO:0000256" key="1">
    <source>
        <dbReference type="SAM" id="MobiDB-lite"/>
    </source>
</evidence>